<dbReference type="AlphaFoldDB" id="A0A0D7AQL8"/>
<proteinExistence type="predicted"/>
<evidence type="ECO:0000313" key="2">
    <source>
        <dbReference type="Proteomes" id="UP000054144"/>
    </source>
</evidence>
<organism evidence="1 2">
    <name type="scientific">Fistulina hepatica ATCC 64428</name>
    <dbReference type="NCBI Taxonomy" id="1128425"/>
    <lineage>
        <taxon>Eukaryota</taxon>
        <taxon>Fungi</taxon>
        <taxon>Dikarya</taxon>
        <taxon>Basidiomycota</taxon>
        <taxon>Agaricomycotina</taxon>
        <taxon>Agaricomycetes</taxon>
        <taxon>Agaricomycetidae</taxon>
        <taxon>Agaricales</taxon>
        <taxon>Fistulinaceae</taxon>
        <taxon>Fistulina</taxon>
    </lineage>
</organism>
<dbReference type="OrthoDB" id="2676448at2759"/>
<dbReference type="EMBL" id="KN881581">
    <property type="protein sequence ID" value="KIY54034.1"/>
    <property type="molecule type" value="Genomic_DNA"/>
</dbReference>
<dbReference type="Proteomes" id="UP000054144">
    <property type="component" value="Unassembled WGS sequence"/>
</dbReference>
<feature type="non-terminal residue" evidence="1">
    <location>
        <position position="1"/>
    </location>
</feature>
<sequence>DKEVARLEDTLGIHDRWEPDTPEYINCRKELYERQYCRVLDELERLVVQHLLELTKLNMSGVGYKLREKIRKALHIHAEAIRKALECYNSAAKALNPPCQTLTWTHLFELVKLGELMLLQHSQVNICQSAWAQPLNCQAASLYFKIK</sequence>
<evidence type="ECO:0000313" key="1">
    <source>
        <dbReference type="EMBL" id="KIY54034.1"/>
    </source>
</evidence>
<protein>
    <submittedName>
        <fullName evidence="1">Uncharacterized protein</fullName>
    </submittedName>
</protein>
<name>A0A0D7AQL8_9AGAR</name>
<gene>
    <name evidence="1" type="ORF">FISHEDRAFT_32194</name>
</gene>
<reference evidence="1 2" key="1">
    <citation type="journal article" date="2015" name="Fungal Genet. Biol.">
        <title>Evolution of novel wood decay mechanisms in Agaricales revealed by the genome sequences of Fistulina hepatica and Cylindrobasidium torrendii.</title>
        <authorList>
            <person name="Floudas D."/>
            <person name="Held B.W."/>
            <person name="Riley R."/>
            <person name="Nagy L.G."/>
            <person name="Koehler G."/>
            <person name="Ransdell A.S."/>
            <person name="Younus H."/>
            <person name="Chow J."/>
            <person name="Chiniquy J."/>
            <person name="Lipzen A."/>
            <person name="Tritt A."/>
            <person name="Sun H."/>
            <person name="Haridas S."/>
            <person name="LaButti K."/>
            <person name="Ohm R.A."/>
            <person name="Kues U."/>
            <person name="Blanchette R.A."/>
            <person name="Grigoriev I.V."/>
            <person name="Minto R.E."/>
            <person name="Hibbett D.S."/>
        </authorList>
    </citation>
    <scope>NUCLEOTIDE SEQUENCE [LARGE SCALE GENOMIC DNA]</scope>
    <source>
        <strain evidence="1 2">ATCC 64428</strain>
    </source>
</reference>
<keyword evidence="2" id="KW-1185">Reference proteome</keyword>
<accession>A0A0D7AQL8</accession>